<feature type="region of interest" description="Disordered" evidence="1">
    <location>
        <begin position="29"/>
        <end position="49"/>
    </location>
</feature>
<organism evidence="2 3">
    <name type="scientific">Tetrahymena thermophila (strain SB210)</name>
    <dbReference type="NCBI Taxonomy" id="312017"/>
    <lineage>
        <taxon>Eukaryota</taxon>
        <taxon>Sar</taxon>
        <taxon>Alveolata</taxon>
        <taxon>Ciliophora</taxon>
        <taxon>Intramacronucleata</taxon>
        <taxon>Oligohymenophorea</taxon>
        <taxon>Hymenostomatida</taxon>
        <taxon>Tetrahymenina</taxon>
        <taxon>Tetrahymenidae</taxon>
        <taxon>Tetrahymena</taxon>
    </lineage>
</organism>
<name>Q22KJ1_TETTS</name>
<reference evidence="3" key="1">
    <citation type="journal article" date="2006" name="PLoS Biol.">
        <title>Macronuclear genome sequence of the ciliate Tetrahymena thermophila, a model eukaryote.</title>
        <authorList>
            <person name="Eisen J.A."/>
            <person name="Coyne R.S."/>
            <person name="Wu M."/>
            <person name="Wu D."/>
            <person name="Thiagarajan M."/>
            <person name="Wortman J.R."/>
            <person name="Badger J.H."/>
            <person name="Ren Q."/>
            <person name="Amedeo P."/>
            <person name="Jones K.M."/>
            <person name="Tallon L.J."/>
            <person name="Delcher A.L."/>
            <person name="Salzberg S.L."/>
            <person name="Silva J.C."/>
            <person name="Haas B.J."/>
            <person name="Majoros W.H."/>
            <person name="Farzad M."/>
            <person name="Carlton J.M."/>
            <person name="Smith R.K. Jr."/>
            <person name="Garg J."/>
            <person name="Pearlman R.E."/>
            <person name="Karrer K.M."/>
            <person name="Sun L."/>
            <person name="Manning G."/>
            <person name="Elde N.C."/>
            <person name="Turkewitz A.P."/>
            <person name="Asai D.J."/>
            <person name="Wilkes D.E."/>
            <person name="Wang Y."/>
            <person name="Cai H."/>
            <person name="Collins K."/>
            <person name="Stewart B.A."/>
            <person name="Lee S.R."/>
            <person name="Wilamowska K."/>
            <person name="Weinberg Z."/>
            <person name="Ruzzo W.L."/>
            <person name="Wloga D."/>
            <person name="Gaertig J."/>
            <person name="Frankel J."/>
            <person name="Tsao C.-C."/>
            <person name="Gorovsky M.A."/>
            <person name="Keeling P.J."/>
            <person name="Waller R.F."/>
            <person name="Patron N.J."/>
            <person name="Cherry J.M."/>
            <person name="Stover N.A."/>
            <person name="Krieger C.J."/>
            <person name="del Toro C."/>
            <person name="Ryder H.F."/>
            <person name="Williamson S.C."/>
            <person name="Barbeau R.A."/>
            <person name="Hamilton E.P."/>
            <person name="Orias E."/>
        </authorList>
    </citation>
    <scope>NUCLEOTIDE SEQUENCE [LARGE SCALE GENOMIC DNA]</scope>
    <source>
        <strain evidence="3">SB210</strain>
    </source>
</reference>
<dbReference type="OrthoDB" id="415435at2759"/>
<dbReference type="EMBL" id="GG662498">
    <property type="protein sequence ID" value="EAR85808.2"/>
    <property type="molecule type" value="Genomic_DNA"/>
</dbReference>
<dbReference type="InterPro" id="IPR052394">
    <property type="entry name" value="LRR-containing"/>
</dbReference>
<dbReference type="AlphaFoldDB" id="Q22KJ1"/>
<dbReference type="eggNOG" id="KOG4308">
    <property type="taxonomic scope" value="Eukaryota"/>
</dbReference>
<dbReference type="Proteomes" id="UP000009168">
    <property type="component" value="Unassembled WGS sequence"/>
</dbReference>
<evidence type="ECO:0000313" key="2">
    <source>
        <dbReference type="EMBL" id="EAR85808.2"/>
    </source>
</evidence>
<dbReference type="InterPro" id="IPR032675">
    <property type="entry name" value="LRR_dom_sf"/>
</dbReference>
<dbReference type="RefSeq" id="XP_001033471.2">
    <property type="nucleotide sequence ID" value="XM_001033471.2"/>
</dbReference>
<protein>
    <recommendedName>
        <fullName evidence="4">Leucine Rich Repeat family protein</fullName>
    </recommendedName>
</protein>
<proteinExistence type="predicted"/>
<dbReference type="SMART" id="SM00368">
    <property type="entry name" value="LRR_RI"/>
    <property type="match status" value="4"/>
</dbReference>
<keyword evidence="3" id="KW-1185">Reference proteome</keyword>
<dbReference type="KEGG" id="tet:TTHERM_00312900"/>
<dbReference type="GeneID" id="7825272"/>
<accession>Q22KJ1</accession>
<evidence type="ECO:0000256" key="1">
    <source>
        <dbReference type="SAM" id="MobiDB-lite"/>
    </source>
</evidence>
<evidence type="ECO:0000313" key="3">
    <source>
        <dbReference type="Proteomes" id="UP000009168"/>
    </source>
</evidence>
<evidence type="ECO:0008006" key="4">
    <source>
        <dbReference type="Google" id="ProtNLM"/>
    </source>
</evidence>
<dbReference type="Gene3D" id="3.80.10.10">
    <property type="entry name" value="Ribonuclease Inhibitor"/>
    <property type="match status" value="1"/>
</dbReference>
<dbReference type="Pfam" id="PF13516">
    <property type="entry name" value="LRR_6"/>
    <property type="match status" value="2"/>
</dbReference>
<dbReference type="InParanoid" id="Q22KJ1"/>
<dbReference type="HOGENOM" id="CLU_439115_0_0_1"/>
<sequence length="1030" mass="120216">MKNSYFLPQINHAKQLNQVEFQNFRAKDETAKVHGNRGSSTPRSSRVSQTTQITNGTFDLTISRNSSDPFLISYKNDKILMQNIQEGKYKLLHMRSQLNNVLNIQSNSVSRSTIKRSFHIKPVINQSKRSSLINIDMNSQTENQKEQLEDLQFQKNMLETFQILPRDQAVIKQRGKKSIEQYYKHYKSLDRTLQQNQHFNIPNSGVTEMLDKSEKHFVLPSKVGIFKKEKTDKDILKLQYMRYGDKYAQLLTSGISGYNNISQFQLQNNRISSQSSNALIQQIMKNAKIINIANNRIGKIGCDQISQQISQKQCKLEVLNLGGNKLGDTAVKDLFQSILKNQNLRILDLSDNNLSDNVSFYLGQIVKNCFIYELYLGWNQLKGSSGQEIFSALIENNYLKVIDLSCNSLGKGGSCVSDIENFMQKNTDVCHMDLSSNFFSYEDSLAISKSLESNKTIYGFHFEGNYGFVDSRGFLVVQENQQQLLVGLHNKRQIKSINTLNREVYRSDRDVDLADCCWICDGWQELEFRWDIGLSGEYSRDPLFIHFNFENFRSNYFGKKDGQQQNFFSYKRMMPPGNLDYFYSSQENEMIAKNQHKKNLLDQKHIKSVQIFDGTTKDVLLEQINHCYVEKSTGVFTKYYEPQISLLPRVKDPVYVPPKKRKEKIKWTFPISLMAQWRQDDDNLITKCFEFDWEYCKIPRIIKNKPEDLQKVKDFLQQKYKYIKDTYKHYASQNPIGDVWAIQKLQFTDLVNQTNLIDNKNLKDADVDIKWTATTSIGDKGNFRNPERGITRYQLMEVLVRIAEEKYILKSKKSTTYFEAISQMWDEHLEKEFTSHSPHTWREQRYWNEECDYCLKNYKPIIEHIYRRHSKKKVKPGQSPFMCLEELNNIIALSGLLNDDKFGSQVANFAFNLSMMTQVDEQTQDRIFQMNIVEFYEALARIAEEANLQPLPGIPNVENQTQLSYEQRKNLLLAYKLEALILRLFNTCSDAGFKAAYSQITTSFFSSSKQNDEQEEEEYSYEELSPRQNQ</sequence>
<feature type="region of interest" description="Disordered" evidence="1">
    <location>
        <begin position="1006"/>
        <end position="1030"/>
    </location>
</feature>
<dbReference type="InterPro" id="IPR001611">
    <property type="entry name" value="Leu-rich_rpt"/>
</dbReference>
<feature type="compositionally biased region" description="Polar residues" evidence="1">
    <location>
        <begin position="37"/>
        <end position="49"/>
    </location>
</feature>
<dbReference type="SUPFAM" id="SSF52047">
    <property type="entry name" value="RNI-like"/>
    <property type="match status" value="1"/>
</dbReference>
<dbReference type="PANTHER" id="PTHR24114">
    <property type="entry name" value="LEUCINE RICH REPEAT FAMILY PROTEIN"/>
    <property type="match status" value="1"/>
</dbReference>
<gene>
    <name evidence="2" type="ORF">TTHERM_00312900</name>
</gene>
<dbReference type="PANTHER" id="PTHR24114:SF2">
    <property type="entry name" value="F-BOX DOMAIN-CONTAINING PROTEIN-RELATED"/>
    <property type="match status" value="1"/>
</dbReference>